<evidence type="ECO:0000256" key="10">
    <source>
        <dbReference type="RuleBase" id="RU363054"/>
    </source>
</evidence>
<keyword evidence="13" id="KW-1185">Reference proteome</keyword>
<dbReference type="EMBL" id="CP012678">
    <property type="protein sequence ID" value="ALF58793.1"/>
    <property type="molecule type" value="Genomic_DNA"/>
</dbReference>
<dbReference type="InterPro" id="IPR000515">
    <property type="entry name" value="MetI-like"/>
</dbReference>
<dbReference type="SUPFAM" id="SSF161098">
    <property type="entry name" value="MetI-like"/>
    <property type="match status" value="1"/>
</dbReference>
<keyword evidence="3 9" id="KW-0813">Transport</keyword>
<dbReference type="PANTHER" id="PTHR30425">
    <property type="entry name" value="PHOSPHATE TRANSPORT SYSTEM PERMEASE PROTEIN PST"/>
    <property type="match status" value="1"/>
</dbReference>
<dbReference type="Pfam" id="PF00528">
    <property type="entry name" value="BPD_transp_1"/>
    <property type="match status" value="1"/>
</dbReference>
<dbReference type="KEGG" id="pur:AOC03_00950"/>
<evidence type="ECO:0000256" key="9">
    <source>
        <dbReference type="RuleBase" id="RU363032"/>
    </source>
</evidence>
<dbReference type="STRING" id="45610.AOC03_00950"/>
<dbReference type="InterPro" id="IPR011864">
    <property type="entry name" value="Phosphate_PstC"/>
</dbReference>
<comment type="function">
    <text evidence="10">Part of the binding-protein-dependent transport system for phosphate; probably responsible for the translocation of the substrate across the membrane.</text>
</comment>
<evidence type="ECO:0000256" key="5">
    <source>
        <dbReference type="ARBA" id="ARBA00022592"/>
    </source>
</evidence>
<dbReference type="NCBIfam" id="TIGR02138">
    <property type="entry name" value="phosphate_pstC"/>
    <property type="match status" value="1"/>
</dbReference>
<keyword evidence="6 9" id="KW-0812">Transmembrane</keyword>
<dbReference type="InterPro" id="IPR051124">
    <property type="entry name" value="Phosphate_Transport_Permease"/>
</dbReference>
<keyword evidence="8 9" id="KW-0472">Membrane</keyword>
<evidence type="ECO:0000259" key="11">
    <source>
        <dbReference type="PROSITE" id="PS50928"/>
    </source>
</evidence>
<proteinExistence type="inferred from homology"/>
<feature type="transmembrane region" description="Helical" evidence="9">
    <location>
        <begin position="285"/>
        <end position="307"/>
    </location>
</feature>
<feature type="transmembrane region" description="Helical" evidence="9">
    <location>
        <begin position="111"/>
        <end position="139"/>
    </location>
</feature>
<keyword evidence="4" id="KW-1003">Cell membrane</keyword>
<dbReference type="Proteomes" id="UP000059847">
    <property type="component" value="Chromosome"/>
</dbReference>
<feature type="transmembrane region" description="Helical" evidence="9">
    <location>
        <begin position="21"/>
        <end position="48"/>
    </location>
</feature>
<dbReference type="PROSITE" id="PS50928">
    <property type="entry name" value="ABC_TM1"/>
    <property type="match status" value="1"/>
</dbReference>
<dbReference type="AlphaFoldDB" id="A0A0M3V898"/>
<dbReference type="GO" id="GO:0005886">
    <property type="term" value="C:plasma membrane"/>
    <property type="evidence" value="ECO:0007669"/>
    <property type="project" value="UniProtKB-SubCell"/>
</dbReference>
<evidence type="ECO:0000256" key="8">
    <source>
        <dbReference type="ARBA" id="ARBA00023136"/>
    </source>
</evidence>
<dbReference type="GO" id="GO:0006817">
    <property type="term" value="P:phosphate ion transport"/>
    <property type="evidence" value="ECO:0007669"/>
    <property type="project" value="UniProtKB-KW"/>
</dbReference>
<feature type="transmembrane region" description="Helical" evidence="9">
    <location>
        <begin position="224"/>
        <end position="248"/>
    </location>
</feature>
<comment type="similarity">
    <text evidence="2 10">Belongs to the binding-protein-dependent transport system permease family. CysTW subfamily.</text>
</comment>
<gene>
    <name evidence="12" type="ORF">AOC03_00950</name>
</gene>
<reference evidence="12 13" key="1">
    <citation type="submission" date="2015-09" db="EMBL/GenBank/DDBJ databases">
        <title>Complete genome of Psychrobacter urativorans R10.10B.</title>
        <authorList>
            <person name="See-Too W.S."/>
            <person name="Chan K.G."/>
        </authorList>
    </citation>
    <scope>NUCLEOTIDE SEQUENCE [LARGE SCALE GENOMIC DNA]</scope>
    <source>
        <strain evidence="12 13">R10.10B</strain>
    </source>
</reference>
<dbReference type="GO" id="GO:0005315">
    <property type="term" value="F:phosphate transmembrane transporter activity"/>
    <property type="evidence" value="ECO:0007669"/>
    <property type="project" value="InterPro"/>
</dbReference>
<evidence type="ECO:0000256" key="6">
    <source>
        <dbReference type="ARBA" id="ARBA00022692"/>
    </source>
</evidence>
<feature type="domain" description="ABC transmembrane type-1" evidence="11">
    <location>
        <begin position="74"/>
        <end position="303"/>
    </location>
</feature>
<evidence type="ECO:0000256" key="3">
    <source>
        <dbReference type="ARBA" id="ARBA00022448"/>
    </source>
</evidence>
<keyword evidence="10" id="KW-0997">Cell inner membrane</keyword>
<evidence type="ECO:0000256" key="4">
    <source>
        <dbReference type="ARBA" id="ARBA00022475"/>
    </source>
</evidence>
<evidence type="ECO:0000256" key="7">
    <source>
        <dbReference type="ARBA" id="ARBA00022989"/>
    </source>
</evidence>
<accession>A0A0M3V898</accession>
<evidence type="ECO:0000313" key="12">
    <source>
        <dbReference type="EMBL" id="ALF58793.1"/>
    </source>
</evidence>
<evidence type="ECO:0000256" key="1">
    <source>
        <dbReference type="ARBA" id="ARBA00004651"/>
    </source>
</evidence>
<dbReference type="InterPro" id="IPR035906">
    <property type="entry name" value="MetI-like_sf"/>
</dbReference>
<dbReference type="Gene3D" id="1.10.3720.10">
    <property type="entry name" value="MetI-like"/>
    <property type="match status" value="1"/>
</dbReference>
<keyword evidence="5 10" id="KW-0592">Phosphate transport</keyword>
<dbReference type="OrthoDB" id="9785113at2"/>
<dbReference type="RefSeq" id="WP_062533189.1">
    <property type="nucleotide sequence ID" value="NZ_CP012678.1"/>
</dbReference>
<sequence length="317" mass="33981">MIDLRSQLAKQKRYDALFVNATKAFAILVLLSLGGILASLVIGALPSIQTFGLGFYTSNNWDTVANEYGALAPIYGTLVTSFIAILIAVPISFGIAIFLTEMCPNFLKKPLGIAIELLAGIPSIIYGMWGLFVFAPFFGNHIQPWFIEHIGPLPIIGKLFTGAPMGLGMFTASLVLAIMIIPFIAATMRDVFAVVPDLLKESAYGMGATTWEVMFKVILPYTKAGVVGGVILGLGRALGETMAVTFLIGNAFNISPSLFTSGVTITSALANEFAEASSELHLASLLHLGLILFVITFIVLSLAKLMLMRMDHKAGNR</sequence>
<evidence type="ECO:0000313" key="13">
    <source>
        <dbReference type="Proteomes" id="UP000059847"/>
    </source>
</evidence>
<feature type="transmembrane region" description="Helical" evidence="9">
    <location>
        <begin position="68"/>
        <end position="99"/>
    </location>
</feature>
<name>A0A0M3V898_9GAMM</name>
<evidence type="ECO:0000256" key="2">
    <source>
        <dbReference type="ARBA" id="ARBA00007069"/>
    </source>
</evidence>
<dbReference type="CDD" id="cd06261">
    <property type="entry name" value="TM_PBP2"/>
    <property type="match status" value="1"/>
</dbReference>
<protein>
    <recommendedName>
        <fullName evidence="10">Phosphate transport system permease protein</fullName>
    </recommendedName>
</protein>
<dbReference type="PANTHER" id="PTHR30425:SF1">
    <property type="entry name" value="PHOSPHATE TRANSPORT SYSTEM PERMEASE PROTEIN PSTC"/>
    <property type="match status" value="1"/>
</dbReference>
<comment type="caution">
    <text evidence="10">Lacks conserved residue(s) required for the propagation of feature annotation.</text>
</comment>
<keyword evidence="7 9" id="KW-1133">Transmembrane helix</keyword>
<comment type="subcellular location">
    <subcellularLocation>
        <location evidence="10">Cell inner membrane</location>
        <topology evidence="10">Multi-pass membrane protein</topology>
    </subcellularLocation>
    <subcellularLocation>
        <location evidence="1 9">Cell membrane</location>
        <topology evidence="1 9">Multi-pass membrane protein</topology>
    </subcellularLocation>
</comment>
<organism evidence="12 13">
    <name type="scientific">Psychrobacter urativorans</name>
    <dbReference type="NCBI Taxonomy" id="45610"/>
    <lineage>
        <taxon>Bacteria</taxon>
        <taxon>Pseudomonadati</taxon>
        <taxon>Pseudomonadota</taxon>
        <taxon>Gammaproteobacteria</taxon>
        <taxon>Moraxellales</taxon>
        <taxon>Moraxellaceae</taxon>
        <taxon>Psychrobacter</taxon>
    </lineage>
</organism>